<comment type="similarity">
    <text evidence="1">Belongs to the thioesterase family.</text>
</comment>
<proteinExistence type="inferred from homology"/>
<dbReference type="InterPro" id="IPR012223">
    <property type="entry name" value="TEII"/>
</dbReference>
<feature type="domain" description="Thioesterase" evidence="2">
    <location>
        <begin position="14"/>
        <end position="236"/>
    </location>
</feature>
<dbReference type="AlphaFoldDB" id="A0A4Q7UHK5"/>
<gene>
    <name evidence="3" type="ORF">EV382_2988</name>
</gene>
<dbReference type="SUPFAM" id="SSF53474">
    <property type="entry name" value="alpha/beta-Hydrolases"/>
    <property type="match status" value="1"/>
</dbReference>
<evidence type="ECO:0000256" key="1">
    <source>
        <dbReference type="ARBA" id="ARBA00007169"/>
    </source>
</evidence>
<dbReference type="Proteomes" id="UP000293781">
    <property type="component" value="Unassembled WGS sequence"/>
</dbReference>
<dbReference type="GO" id="GO:0008610">
    <property type="term" value="P:lipid biosynthetic process"/>
    <property type="evidence" value="ECO:0007669"/>
    <property type="project" value="TreeGrafter"/>
</dbReference>
<evidence type="ECO:0000313" key="4">
    <source>
        <dbReference type="Proteomes" id="UP000293781"/>
    </source>
</evidence>
<accession>A0A4Q7UHK5</accession>
<dbReference type="PANTHER" id="PTHR11487:SF0">
    <property type="entry name" value="S-ACYL FATTY ACID SYNTHASE THIOESTERASE, MEDIUM CHAIN"/>
    <property type="match status" value="1"/>
</dbReference>
<protein>
    <submittedName>
        <fullName evidence="3">Surfactin synthase thioesterase subunit</fullName>
    </submittedName>
</protein>
<evidence type="ECO:0000259" key="2">
    <source>
        <dbReference type="Pfam" id="PF00975"/>
    </source>
</evidence>
<reference evidence="3 4" key="1">
    <citation type="submission" date="2019-02" db="EMBL/GenBank/DDBJ databases">
        <title>Sequencing the genomes of 1000 actinobacteria strains.</title>
        <authorList>
            <person name="Klenk H.-P."/>
        </authorList>
    </citation>
    <scope>NUCLEOTIDE SEQUENCE [LARGE SCALE GENOMIC DNA]</scope>
    <source>
        <strain evidence="3 4">DSM 45888</strain>
    </source>
</reference>
<dbReference type="RefSeq" id="WP_130402405.1">
    <property type="nucleotide sequence ID" value="NZ_JBEZZO010000011.1"/>
</dbReference>
<dbReference type="Gene3D" id="3.40.50.1820">
    <property type="entry name" value="alpha/beta hydrolase"/>
    <property type="match status" value="1"/>
</dbReference>
<dbReference type="Pfam" id="PF00975">
    <property type="entry name" value="Thioesterase"/>
    <property type="match status" value="1"/>
</dbReference>
<dbReference type="OrthoDB" id="8480037at2"/>
<comment type="caution">
    <text evidence="3">The sequence shown here is derived from an EMBL/GenBank/DDBJ whole genome shotgun (WGS) entry which is preliminary data.</text>
</comment>
<dbReference type="InterPro" id="IPR001031">
    <property type="entry name" value="Thioesterase"/>
</dbReference>
<organism evidence="3 4">
    <name type="scientific">Micromonospora violae</name>
    <dbReference type="NCBI Taxonomy" id="1278207"/>
    <lineage>
        <taxon>Bacteria</taxon>
        <taxon>Bacillati</taxon>
        <taxon>Actinomycetota</taxon>
        <taxon>Actinomycetes</taxon>
        <taxon>Micromonosporales</taxon>
        <taxon>Micromonosporaceae</taxon>
        <taxon>Micromonospora</taxon>
    </lineage>
</organism>
<sequence length="243" mass="26420">MSWFPRPDPSAEHRLFCLPHGGGSASVYRTWRRDLAPVIDVVPAQLPGRETRYAEPAMTSADALVTAMIDPLLAGTPASFALFGHSMGALLAYEVAAATVARGRPPVRLFVSGHHPPHLPSPTRELHGLADEDFIAALLSYGGIPEELLEDPDMVAYLLPIFRADFAVCESYRHPRRRPLPVPVTVLAGRADPAVDVAQLPRWAELTTAETTVRLFEGGHFYHLGEESDAVLKTIVTDLTATS</sequence>
<dbReference type="EMBL" id="SHKK01000001">
    <property type="protein sequence ID" value="RZT79751.1"/>
    <property type="molecule type" value="Genomic_DNA"/>
</dbReference>
<evidence type="ECO:0000313" key="3">
    <source>
        <dbReference type="EMBL" id="RZT79751.1"/>
    </source>
</evidence>
<dbReference type="PANTHER" id="PTHR11487">
    <property type="entry name" value="THIOESTERASE"/>
    <property type="match status" value="1"/>
</dbReference>
<dbReference type="InterPro" id="IPR029058">
    <property type="entry name" value="AB_hydrolase_fold"/>
</dbReference>
<name>A0A4Q7UHK5_9ACTN</name>
<keyword evidence="4" id="KW-1185">Reference proteome</keyword>